<accession>A0A8F7NAX2</accession>
<dbReference type="Pfam" id="PF06183">
    <property type="entry name" value="DinI"/>
    <property type="match status" value="1"/>
</dbReference>
<evidence type="ECO:0000313" key="1">
    <source>
        <dbReference type="EMBL" id="QXW51235.1"/>
    </source>
</evidence>
<protein>
    <submittedName>
        <fullName evidence="1">DinI family protein</fullName>
    </submittedName>
</protein>
<dbReference type="SUPFAM" id="SSF54857">
    <property type="entry name" value="DNA damage-inducible protein DinI"/>
    <property type="match status" value="1"/>
</dbReference>
<reference evidence="1" key="1">
    <citation type="submission" date="2021-07" db="EMBL/GenBank/DDBJ databases">
        <title>Whole-Genome Sequences of non-enterica strains of Salmonella enterica isolated from poultry houses.</title>
        <authorList>
            <person name="Lamas A."/>
            <person name="Regal P."/>
            <person name="Miranda J.M."/>
            <person name="Vazquez B."/>
            <person name="Cepeda A."/>
            <person name="Franco C.M."/>
        </authorList>
    </citation>
    <scope>NUCLEOTIDE SEQUENCE</scope>
    <source>
        <strain evidence="1">LHICA_AZ23</strain>
    </source>
</reference>
<sequence>MPFPFVETNGLNSDVSKSARETLNRILEEIFEETDTWLV</sequence>
<dbReference type="EMBL" id="CP079713">
    <property type="protein sequence ID" value="QXW51235.1"/>
    <property type="molecule type" value="Genomic_DNA"/>
</dbReference>
<dbReference type="AlphaFoldDB" id="A0A8F7NAX2"/>
<name>A0A8F7NAX2_SALER</name>
<dbReference type="Gene3D" id="3.30.910.10">
    <property type="entry name" value="DinI-like"/>
    <property type="match status" value="1"/>
</dbReference>
<gene>
    <name evidence="1" type="ORF">KX325_03235</name>
</gene>
<dbReference type="InterPro" id="IPR010391">
    <property type="entry name" value="DNA_damage-inducible_DinI-like"/>
</dbReference>
<dbReference type="InterPro" id="IPR036687">
    <property type="entry name" value="DinI-like_sf"/>
</dbReference>
<proteinExistence type="predicted"/>
<organism evidence="1">
    <name type="scientific">Salmonella enterica subsp. arizonae</name>
    <dbReference type="NCBI Taxonomy" id="59203"/>
    <lineage>
        <taxon>Bacteria</taxon>
        <taxon>Pseudomonadati</taxon>
        <taxon>Pseudomonadota</taxon>
        <taxon>Gammaproteobacteria</taxon>
        <taxon>Enterobacterales</taxon>
        <taxon>Enterobacteriaceae</taxon>
        <taxon>Salmonella</taxon>
    </lineage>
</organism>